<keyword evidence="2" id="KW-0805">Transcription regulation</keyword>
<evidence type="ECO:0000313" key="9">
    <source>
        <dbReference type="Proteomes" id="UP000316714"/>
    </source>
</evidence>
<evidence type="ECO:0000256" key="2">
    <source>
        <dbReference type="ARBA" id="ARBA00023015"/>
    </source>
</evidence>
<dbReference type="PANTHER" id="PTHR43133:SF8">
    <property type="entry name" value="RNA POLYMERASE SIGMA FACTOR HI_1459-RELATED"/>
    <property type="match status" value="1"/>
</dbReference>
<accession>A0A5C5UWS5</accession>
<dbReference type="PANTHER" id="PTHR43133">
    <property type="entry name" value="RNA POLYMERASE ECF-TYPE SIGMA FACTO"/>
    <property type="match status" value="1"/>
</dbReference>
<dbReference type="InterPro" id="IPR013325">
    <property type="entry name" value="RNA_pol_sigma_r2"/>
</dbReference>
<dbReference type="Pfam" id="PF08281">
    <property type="entry name" value="Sigma70_r4_2"/>
    <property type="match status" value="1"/>
</dbReference>
<evidence type="ECO:0000259" key="6">
    <source>
        <dbReference type="Pfam" id="PF04542"/>
    </source>
</evidence>
<gene>
    <name evidence="8" type="primary">sigE_7</name>
    <name evidence="8" type="ORF">KOR34_48670</name>
</gene>
<dbReference type="InterPro" id="IPR039425">
    <property type="entry name" value="RNA_pol_sigma-70-like"/>
</dbReference>
<dbReference type="Pfam" id="PF04542">
    <property type="entry name" value="Sigma70_r2"/>
    <property type="match status" value="1"/>
</dbReference>
<dbReference type="GO" id="GO:0003677">
    <property type="term" value="F:DNA binding"/>
    <property type="evidence" value="ECO:0007669"/>
    <property type="project" value="UniProtKB-KW"/>
</dbReference>
<sequence>MTALSQAPDAPPDTESTPTLAALVREHQSGVWRLLRCLGADAAEADDLTQETFLALARSGFRHESPPQTAAYLRTTARNQLLMLRRRQKRQVSTVAIDAAQAVWAERVEQSGWQAFADALRACTEKLEGRARQAIDLAYQDGLGRDQIADQLGMKADGVKTLLRRTRTVLRECIERSV</sequence>
<comment type="caution">
    <text evidence="8">The sequence shown here is derived from an EMBL/GenBank/DDBJ whole genome shotgun (WGS) entry which is preliminary data.</text>
</comment>
<feature type="domain" description="RNA polymerase sigma-70 region 2" evidence="6">
    <location>
        <begin position="23"/>
        <end position="90"/>
    </location>
</feature>
<keyword evidence="9" id="KW-1185">Reference proteome</keyword>
<dbReference type="EMBL" id="SIHJ01000005">
    <property type="protein sequence ID" value="TWT30309.1"/>
    <property type="molecule type" value="Genomic_DNA"/>
</dbReference>
<dbReference type="Proteomes" id="UP000316714">
    <property type="component" value="Unassembled WGS sequence"/>
</dbReference>
<protein>
    <submittedName>
        <fullName evidence="8">ECF RNA polymerase sigma factor SigE</fullName>
    </submittedName>
</protein>
<proteinExistence type="inferred from homology"/>
<dbReference type="SUPFAM" id="SSF88946">
    <property type="entry name" value="Sigma2 domain of RNA polymerase sigma factors"/>
    <property type="match status" value="1"/>
</dbReference>
<evidence type="ECO:0000259" key="7">
    <source>
        <dbReference type="Pfam" id="PF08281"/>
    </source>
</evidence>
<dbReference type="InterPro" id="IPR013324">
    <property type="entry name" value="RNA_pol_sigma_r3/r4-like"/>
</dbReference>
<name>A0A5C5UWS5_9BACT</name>
<dbReference type="SUPFAM" id="SSF88659">
    <property type="entry name" value="Sigma3 and sigma4 domains of RNA polymerase sigma factors"/>
    <property type="match status" value="1"/>
</dbReference>
<dbReference type="OrthoDB" id="9795666at2"/>
<keyword evidence="5" id="KW-0804">Transcription</keyword>
<dbReference type="GO" id="GO:0006352">
    <property type="term" value="P:DNA-templated transcription initiation"/>
    <property type="evidence" value="ECO:0007669"/>
    <property type="project" value="InterPro"/>
</dbReference>
<keyword evidence="3" id="KW-0731">Sigma factor</keyword>
<dbReference type="AlphaFoldDB" id="A0A5C5UWS5"/>
<keyword evidence="4" id="KW-0238">DNA-binding</keyword>
<dbReference type="GO" id="GO:0016987">
    <property type="term" value="F:sigma factor activity"/>
    <property type="evidence" value="ECO:0007669"/>
    <property type="project" value="UniProtKB-KW"/>
</dbReference>
<dbReference type="InterPro" id="IPR013249">
    <property type="entry name" value="RNA_pol_sigma70_r4_t2"/>
</dbReference>
<dbReference type="InterPro" id="IPR014284">
    <property type="entry name" value="RNA_pol_sigma-70_dom"/>
</dbReference>
<dbReference type="Gene3D" id="1.10.10.10">
    <property type="entry name" value="Winged helix-like DNA-binding domain superfamily/Winged helix DNA-binding domain"/>
    <property type="match status" value="1"/>
</dbReference>
<dbReference type="InterPro" id="IPR007627">
    <property type="entry name" value="RNA_pol_sigma70_r2"/>
</dbReference>
<evidence type="ECO:0000256" key="5">
    <source>
        <dbReference type="ARBA" id="ARBA00023163"/>
    </source>
</evidence>
<dbReference type="Gene3D" id="1.10.1740.10">
    <property type="match status" value="1"/>
</dbReference>
<reference evidence="8 9" key="1">
    <citation type="submission" date="2019-02" db="EMBL/GenBank/DDBJ databases">
        <title>Deep-cultivation of Planctomycetes and their phenomic and genomic characterization uncovers novel biology.</title>
        <authorList>
            <person name="Wiegand S."/>
            <person name="Jogler M."/>
            <person name="Boedeker C."/>
            <person name="Pinto D."/>
            <person name="Vollmers J."/>
            <person name="Rivas-Marin E."/>
            <person name="Kohn T."/>
            <person name="Peeters S.H."/>
            <person name="Heuer A."/>
            <person name="Rast P."/>
            <person name="Oberbeckmann S."/>
            <person name="Bunk B."/>
            <person name="Jeske O."/>
            <person name="Meyerdierks A."/>
            <person name="Storesund J.E."/>
            <person name="Kallscheuer N."/>
            <person name="Luecker S."/>
            <person name="Lage O.M."/>
            <person name="Pohl T."/>
            <person name="Merkel B.J."/>
            <person name="Hornburger P."/>
            <person name="Mueller R.-W."/>
            <person name="Bruemmer F."/>
            <person name="Labrenz M."/>
            <person name="Spormann A.M."/>
            <person name="Op Den Camp H."/>
            <person name="Overmann J."/>
            <person name="Amann R."/>
            <person name="Jetten M.S.M."/>
            <person name="Mascher T."/>
            <person name="Medema M.H."/>
            <person name="Devos D.P."/>
            <person name="Kaster A.-K."/>
            <person name="Ovreas L."/>
            <person name="Rohde M."/>
            <person name="Galperin M.Y."/>
            <person name="Jogler C."/>
        </authorList>
    </citation>
    <scope>NUCLEOTIDE SEQUENCE [LARGE SCALE GENOMIC DNA]</scope>
    <source>
        <strain evidence="8 9">KOR34</strain>
    </source>
</reference>
<evidence type="ECO:0000256" key="1">
    <source>
        <dbReference type="ARBA" id="ARBA00010641"/>
    </source>
</evidence>
<evidence type="ECO:0000256" key="3">
    <source>
        <dbReference type="ARBA" id="ARBA00023082"/>
    </source>
</evidence>
<dbReference type="NCBIfam" id="TIGR02937">
    <property type="entry name" value="sigma70-ECF"/>
    <property type="match status" value="1"/>
</dbReference>
<evidence type="ECO:0000256" key="4">
    <source>
        <dbReference type="ARBA" id="ARBA00023125"/>
    </source>
</evidence>
<dbReference type="InterPro" id="IPR036388">
    <property type="entry name" value="WH-like_DNA-bd_sf"/>
</dbReference>
<comment type="similarity">
    <text evidence="1">Belongs to the sigma-70 factor family. ECF subfamily.</text>
</comment>
<evidence type="ECO:0000313" key="8">
    <source>
        <dbReference type="EMBL" id="TWT30309.1"/>
    </source>
</evidence>
<dbReference type="RefSeq" id="WP_146568670.1">
    <property type="nucleotide sequence ID" value="NZ_SIHJ01000005.1"/>
</dbReference>
<feature type="domain" description="RNA polymerase sigma factor 70 region 4 type 2" evidence="7">
    <location>
        <begin position="118"/>
        <end position="168"/>
    </location>
</feature>
<organism evidence="8 9">
    <name type="scientific">Posidoniimonas corsicana</name>
    <dbReference type="NCBI Taxonomy" id="1938618"/>
    <lineage>
        <taxon>Bacteria</taxon>
        <taxon>Pseudomonadati</taxon>
        <taxon>Planctomycetota</taxon>
        <taxon>Planctomycetia</taxon>
        <taxon>Pirellulales</taxon>
        <taxon>Lacipirellulaceae</taxon>
        <taxon>Posidoniimonas</taxon>
    </lineage>
</organism>